<dbReference type="EMBL" id="LPNL01000009">
    <property type="protein sequence ID" value="OEJ81186.1"/>
    <property type="molecule type" value="Genomic_DNA"/>
</dbReference>
<keyword evidence="1" id="KW-0479">Metal-binding</keyword>
<comment type="caution">
    <text evidence="7">The sequence shown here is derived from an EMBL/GenBank/DDBJ whole genome shotgun (WGS) entry which is preliminary data.</text>
</comment>
<dbReference type="GO" id="GO:0008270">
    <property type="term" value="F:zinc ion binding"/>
    <property type="evidence" value="ECO:0007669"/>
    <property type="project" value="UniProtKB-KW"/>
</dbReference>
<evidence type="ECO:0000256" key="4">
    <source>
        <dbReference type="PROSITE-ProRule" id="PRU00175"/>
    </source>
</evidence>
<feature type="region of interest" description="Disordered" evidence="5">
    <location>
        <begin position="275"/>
        <end position="299"/>
    </location>
</feature>
<reference evidence="8" key="1">
    <citation type="journal article" date="2016" name="Genome Announc.">
        <title>Genome sequences of three species of Hanseniaspora isolated from spontaneous wine fermentations.</title>
        <authorList>
            <person name="Sternes P.R."/>
            <person name="Lee D."/>
            <person name="Kutyna D.R."/>
            <person name="Borneman A.R."/>
        </authorList>
    </citation>
    <scope>NUCLEOTIDE SEQUENCE [LARGE SCALE GENOMIC DNA]</scope>
    <source>
        <strain evidence="8">AWRI3578</strain>
    </source>
</reference>
<evidence type="ECO:0000259" key="6">
    <source>
        <dbReference type="PROSITE" id="PS50089"/>
    </source>
</evidence>
<dbReference type="InterPro" id="IPR001841">
    <property type="entry name" value="Znf_RING"/>
</dbReference>
<evidence type="ECO:0000313" key="7">
    <source>
        <dbReference type="EMBL" id="OEJ81186.1"/>
    </source>
</evidence>
<evidence type="ECO:0000256" key="5">
    <source>
        <dbReference type="SAM" id="MobiDB-lite"/>
    </source>
</evidence>
<evidence type="ECO:0000256" key="1">
    <source>
        <dbReference type="ARBA" id="ARBA00022723"/>
    </source>
</evidence>
<name>A0A1E5R2Q2_9ASCO</name>
<dbReference type="Gene3D" id="3.30.40.10">
    <property type="entry name" value="Zinc/RING finger domain, C3HC4 (zinc finger)"/>
    <property type="match status" value="1"/>
</dbReference>
<feature type="compositionally biased region" description="Polar residues" evidence="5">
    <location>
        <begin position="289"/>
        <end position="299"/>
    </location>
</feature>
<dbReference type="PANTHER" id="PTHR22763">
    <property type="entry name" value="RING ZINC FINGER PROTEIN"/>
    <property type="match status" value="1"/>
</dbReference>
<dbReference type="GO" id="GO:0061630">
    <property type="term" value="F:ubiquitin protein ligase activity"/>
    <property type="evidence" value="ECO:0007669"/>
    <property type="project" value="TreeGrafter"/>
</dbReference>
<evidence type="ECO:0000313" key="8">
    <source>
        <dbReference type="Proteomes" id="UP000095605"/>
    </source>
</evidence>
<feature type="region of interest" description="Disordered" evidence="5">
    <location>
        <begin position="398"/>
        <end position="443"/>
    </location>
</feature>
<dbReference type="GO" id="GO:0012505">
    <property type="term" value="C:endomembrane system"/>
    <property type="evidence" value="ECO:0007669"/>
    <property type="project" value="TreeGrafter"/>
</dbReference>
<evidence type="ECO:0000256" key="2">
    <source>
        <dbReference type="ARBA" id="ARBA00022771"/>
    </source>
</evidence>
<accession>A0A1E5R2Q2</accession>
<dbReference type="OrthoDB" id="3972895at2759"/>
<dbReference type="PROSITE" id="PS50089">
    <property type="entry name" value="ZF_RING_2"/>
    <property type="match status" value="1"/>
</dbReference>
<dbReference type="Proteomes" id="UP000095605">
    <property type="component" value="Unassembled WGS sequence"/>
</dbReference>
<dbReference type="InterPro" id="IPR050731">
    <property type="entry name" value="HRD1_E3_ubiq-ligases"/>
</dbReference>
<dbReference type="SUPFAM" id="SSF57850">
    <property type="entry name" value="RING/U-box"/>
    <property type="match status" value="1"/>
</dbReference>
<dbReference type="AlphaFoldDB" id="A0A1E5R2Q2"/>
<keyword evidence="3" id="KW-0862">Zinc</keyword>
<gene>
    <name evidence="7" type="ORF">AWRI3578_g3699</name>
</gene>
<keyword evidence="2 4" id="KW-0863">Zinc-finger</keyword>
<dbReference type="GO" id="GO:0043161">
    <property type="term" value="P:proteasome-mediated ubiquitin-dependent protein catabolic process"/>
    <property type="evidence" value="ECO:0007669"/>
    <property type="project" value="TreeGrafter"/>
</dbReference>
<keyword evidence="8" id="KW-1185">Reference proteome</keyword>
<protein>
    <submittedName>
        <fullName evidence="7">Protein SAN1</fullName>
    </submittedName>
</protein>
<feature type="compositionally biased region" description="Low complexity" evidence="5">
    <location>
        <begin position="461"/>
        <end position="475"/>
    </location>
</feature>
<feature type="region of interest" description="Disordered" evidence="5">
    <location>
        <begin position="456"/>
        <end position="484"/>
    </location>
</feature>
<evidence type="ECO:0000256" key="3">
    <source>
        <dbReference type="ARBA" id="ARBA00022833"/>
    </source>
</evidence>
<feature type="compositionally biased region" description="Low complexity" evidence="5">
    <location>
        <begin position="275"/>
        <end position="288"/>
    </location>
</feature>
<feature type="domain" description="RING-type" evidence="6">
    <location>
        <begin position="148"/>
        <end position="239"/>
    </location>
</feature>
<sequence length="484" mass="54070">MTESTDNPSSTINNLQVIALNVSYSLLYDSVPRSGSLKVIINNVPSDLLKRTESTRKKRFSNPNDTIPLTDDEKIVKKVVDMATLNTVTNLQRRFSQVLDELRSVSKETFEKLKVLTYEDFCDHLKVILEKDGVKEYNIDEEVKKQECGICLESYTLNKNIDLNSSRKRQLESTCDMEDANIKKKIKTNDMESVSNSANEETVSSYTHEPVILTNCPHIFGRSCLYSWGNKNNTCPLCRTKISTKNAEYTMEELNEVLQNDESLTSMNFTELLQQSNRSSQSLQTSTSGDDINSNMTSFLQGPYQDFSDRFSQILERSITDSLNEASANTPNSDQQERGTVYIVSGNHTTPGQSNSPGSNSRSLGFSRILEAIRGNRNNLDGQTMTILDLLASLFRARTPTPTNNSSESPSNTEPPATGESGEEPSSGDPRTRTSQADLDASAAIAEAFRLAMLYRRSNREQQNTESEENNQANDEANDNHSSE</sequence>
<dbReference type="InterPro" id="IPR013083">
    <property type="entry name" value="Znf_RING/FYVE/PHD"/>
</dbReference>
<organism evidence="7 8">
    <name type="scientific">Hanseniaspora opuntiae</name>
    <dbReference type="NCBI Taxonomy" id="211096"/>
    <lineage>
        <taxon>Eukaryota</taxon>
        <taxon>Fungi</taxon>
        <taxon>Dikarya</taxon>
        <taxon>Ascomycota</taxon>
        <taxon>Saccharomycotina</taxon>
        <taxon>Saccharomycetes</taxon>
        <taxon>Saccharomycodales</taxon>
        <taxon>Saccharomycodaceae</taxon>
        <taxon>Hanseniaspora</taxon>
    </lineage>
</organism>
<dbReference type="Pfam" id="PF13639">
    <property type="entry name" value="zf-RING_2"/>
    <property type="match status" value="1"/>
</dbReference>
<feature type="compositionally biased region" description="Low complexity" evidence="5">
    <location>
        <begin position="399"/>
        <end position="416"/>
    </location>
</feature>
<proteinExistence type="predicted"/>